<evidence type="ECO:0000313" key="2">
    <source>
        <dbReference type="Proteomes" id="UP000317650"/>
    </source>
</evidence>
<organism evidence="1 2">
    <name type="scientific">Musa balbisiana</name>
    <name type="common">Banana</name>
    <dbReference type="NCBI Taxonomy" id="52838"/>
    <lineage>
        <taxon>Eukaryota</taxon>
        <taxon>Viridiplantae</taxon>
        <taxon>Streptophyta</taxon>
        <taxon>Embryophyta</taxon>
        <taxon>Tracheophyta</taxon>
        <taxon>Spermatophyta</taxon>
        <taxon>Magnoliopsida</taxon>
        <taxon>Liliopsida</taxon>
        <taxon>Zingiberales</taxon>
        <taxon>Musaceae</taxon>
        <taxon>Musa</taxon>
    </lineage>
</organism>
<protein>
    <submittedName>
        <fullName evidence="1">Uncharacterized protein</fullName>
    </submittedName>
</protein>
<dbReference type="SUPFAM" id="SSF55729">
    <property type="entry name" value="Acyl-CoA N-acyltransferases (Nat)"/>
    <property type="match status" value="1"/>
</dbReference>
<proteinExistence type="predicted"/>
<evidence type="ECO:0000313" key="1">
    <source>
        <dbReference type="EMBL" id="THU62929.1"/>
    </source>
</evidence>
<reference evidence="1 2" key="1">
    <citation type="journal article" date="2019" name="Nat. Plants">
        <title>Genome sequencing of Musa balbisiana reveals subgenome evolution and function divergence in polyploid bananas.</title>
        <authorList>
            <person name="Yao X."/>
        </authorList>
    </citation>
    <scope>NUCLEOTIDE SEQUENCE [LARGE SCALE GENOMIC DNA]</scope>
    <source>
        <strain evidence="2">cv. DH-PKW</strain>
        <tissue evidence="1">Leaves</tissue>
    </source>
</reference>
<accession>A0A4S8JMJ3</accession>
<name>A0A4S8JMJ3_MUSBA</name>
<dbReference type="EMBL" id="PYDT01000004">
    <property type="protein sequence ID" value="THU62929.1"/>
    <property type="molecule type" value="Genomic_DNA"/>
</dbReference>
<keyword evidence="2" id="KW-1185">Reference proteome</keyword>
<dbReference type="InterPro" id="IPR016181">
    <property type="entry name" value="Acyl_CoA_acyltransferase"/>
</dbReference>
<gene>
    <name evidence="1" type="ORF">C4D60_Mb01t10330</name>
</gene>
<dbReference type="Proteomes" id="UP000317650">
    <property type="component" value="Chromosome 1"/>
</dbReference>
<dbReference type="AlphaFoldDB" id="A0A4S8JMJ3"/>
<comment type="caution">
    <text evidence="1">The sequence shown here is derived from an EMBL/GenBank/DDBJ whole genome shotgun (WGS) entry which is preliminary data.</text>
</comment>
<sequence length="135" mass="15012">MLPFEPQAAIDGLDEVVEGGQWPLTAVAPLERVCRDVEGGGWGLRWRCPWKWDVGFSQMLPLAWRRKCDLEHPPGCEIHRSGTLSTLEVSLFSPNVHFFSFINPAAVAVHIIKIGYPEQPLSDIGLSSYAEDSLP</sequence>